<dbReference type="SUPFAM" id="SSF53474">
    <property type="entry name" value="alpha/beta-Hydrolases"/>
    <property type="match status" value="1"/>
</dbReference>
<dbReference type="InterPro" id="IPR029058">
    <property type="entry name" value="AB_hydrolase_fold"/>
</dbReference>
<proteinExistence type="inferred from homology"/>
<evidence type="ECO:0000256" key="2">
    <source>
        <dbReference type="ARBA" id="ARBA00038334"/>
    </source>
</evidence>
<dbReference type="PANTHER" id="PTHR43329">
    <property type="entry name" value="EPOXIDE HYDROLASE"/>
    <property type="match status" value="1"/>
</dbReference>
<feature type="compositionally biased region" description="Polar residues" evidence="3">
    <location>
        <begin position="15"/>
        <end position="27"/>
    </location>
</feature>
<protein>
    <recommendedName>
        <fullName evidence="4">AB hydrolase-1 domain-containing protein</fullName>
    </recommendedName>
</protein>
<reference evidence="7 8" key="1">
    <citation type="submission" date="2019-05" db="EMBL/GenBank/DDBJ databases">
        <title>Emergence of the Ug99 lineage of the wheat stem rust pathogen through somatic hybridization.</title>
        <authorList>
            <person name="Li F."/>
            <person name="Upadhyaya N.M."/>
            <person name="Sperschneider J."/>
            <person name="Matny O."/>
            <person name="Nguyen-Phuc H."/>
            <person name="Mago R."/>
            <person name="Raley C."/>
            <person name="Miller M.E."/>
            <person name="Silverstein K.A.T."/>
            <person name="Henningsen E."/>
            <person name="Hirsch C.D."/>
            <person name="Visser B."/>
            <person name="Pretorius Z.A."/>
            <person name="Steffenson B.J."/>
            <person name="Schwessinger B."/>
            <person name="Dodds P.N."/>
            <person name="Figueroa M."/>
        </authorList>
    </citation>
    <scope>NUCLEOTIDE SEQUENCE [LARGE SCALE GENOMIC DNA]</scope>
    <source>
        <strain evidence="5">21-0</strain>
        <strain evidence="6 8">Ug99</strain>
    </source>
</reference>
<dbReference type="InterPro" id="IPR000639">
    <property type="entry name" value="Epox_hydrolase-like"/>
</dbReference>
<evidence type="ECO:0000313" key="7">
    <source>
        <dbReference type="Proteomes" id="UP000324748"/>
    </source>
</evidence>
<name>A0A5B0N793_PUCGR</name>
<evidence type="ECO:0000256" key="3">
    <source>
        <dbReference type="SAM" id="MobiDB-lite"/>
    </source>
</evidence>
<gene>
    <name evidence="5" type="ORF">PGT21_024471</name>
    <name evidence="6" type="ORF">PGTUg99_014802</name>
</gene>
<dbReference type="OrthoDB" id="284184at2759"/>
<dbReference type="Proteomes" id="UP000325313">
    <property type="component" value="Unassembled WGS sequence"/>
</dbReference>
<comment type="similarity">
    <text evidence="2">Belongs to the AB hydrolase superfamily. Epoxide hydrolase family.</text>
</comment>
<dbReference type="Gene3D" id="3.40.50.1820">
    <property type="entry name" value="alpha/beta hydrolase"/>
    <property type="match status" value="1"/>
</dbReference>
<keyword evidence="7" id="KW-1185">Reference proteome</keyword>
<dbReference type="GO" id="GO:0016787">
    <property type="term" value="F:hydrolase activity"/>
    <property type="evidence" value="ECO:0007669"/>
    <property type="project" value="UniProtKB-KW"/>
</dbReference>
<dbReference type="InterPro" id="IPR000073">
    <property type="entry name" value="AB_hydrolase_1"/>
</dbReference>
<dbReference type="AlphaFoldDB" id="A0A5B0N793"/>
<dbReference type="PRINTS" id="PR00412">
    <property type="entry name" value="EPOXHYDRLASE"/>
</dbReference>
<accession>A0A5B0N793</accession>
<dbReference type="PRINTS" id="PR00111">
    <property type="entry name" value="ABHYDROLASE"/>
</dbReference>
<comment type="caution">
    <text evidence="5">The sequence shown here is derived from an EMBL/GenBank/DDBJ whole genome shotgun (WGS) entry which is preliminary data.</text>
</comment>
<evidence type="ECO:0000313" key="6">
    <source>
        <dbReference type="EMBL" id="KAA1092290.1"/>
    </source>
</evidence>
<feature type="region of interest" description="Disordered" evidence="3">
    <location>
        <begin position="11"/>
        <end position="35"/>
    </location>
</feature>
<organism evidence="5 7">
    <name type="scientific">Puccinia graminis f. sp. tritici</name>
    <dbReference type="NCBI Taxonomy" id="56615"/>
    <lineage>
        <taxon>Eukaryota</taxon>
        <taxon>Fungi</taxon>
        <taxon>Dikarya</taxon>
        <taxon>Basidiomycota</taxon>
        <taxon>Pucciniomycotina</taxon>
        <taxon>Pucciniomycetes</taxon>
        <taxon>Pucciniales</taxon>
        <taxon>Pucciniaceae</taxon>
        <taxon>Puccinia</taxon>
    </lineage>
</organism>
<dbReference type="Pfam" id="PF00561">
    <property type="entry name" value="Abhydrolase_1"/>
    <property type="match status" value="1"/>
</dbReference>
<keyword evidence="1" id="KW-0378">Hydrolase</keyword>
<sequence>MHCNQPDIKAHFQPAHQTKMSGNQTPNPKDPGSFTRKSLVVSSGHRYSYIDQSLSADGQVVLLLHGFPDLAYGWRYQICDLVNRGYRTIAPDLLGYGGTSKPTDLKAYSKLNSCKALCEILDHEKIRKKVILVGHDWGSALAFRFVQYFHEKVKCWVTICVPPARPGQRGEAPPDFEKIIKQRLPHLGYQLYFMSPEFSEEIHRYRRTIILLLYLHTDRGLENHIQESFARLKDHSFVGENVLREQVQEAAPQLEKIEVKDPEIRYFLSEFEKGGLLGPLSWYKTRDIDHSDEQAASLPASYPAEIPCLYLGASDDPAFPPPLFTEKSKAKLFPGANLTSHIIRGGNHFMHQDPVYRDQVTEVIGNWIDNQLTTAQNRPSRL</sequence>
<dbReference type="EMBL" id="VSWC01000118">
    <property type="protein sequence ID" value="KAA1084324.1"/>
    <property type="molecule type" value="Genomic_DNA"/>
</dbReference>
<evidence type="ECO:0000256" key="1">
    <source>
        <dbReference type="ARBA" id="ARBA00022801"/>
    </source>
</evidence>
<dbReference type="Proteomes" id="UP000324748">
    <property type="component" value="Unassembled WGS sequence"/>
</dbReference>
<evidence type="ECO:0000313" key="5">
    <source>
        <dbReference type="EMBL" id="KAA1084324.1"/>
    </source>
</evidence>
<evidence type="ECO:0000313" key="8">
    <source>
        <dbReference type="Proteomes" id="UP000325313"/>
    </source>
</evidence>
<feature type="domain" description="AB hydrolase-1" evidence="4">
    <location>
        <begin position="60"/>
        <end position="351"/>
    </location>
</feature>
<evidence type="ECO:0000259" key="4">
    <source>
        <dbReference type="Pfam" id="PF00561"/>
    </source>
</evidence>
<dbReference type="EMBL" id="VDEP01000376">
    <property type="protein sequence ID" value="KAA1092290.1"/>
    <property type="molecule type" value="Genomic_DNA"/>
</dbReference>